<dbReference type="InterPro" id="IPR039426">
    <property type="entry name" value="TonB-dep_rcpt-like"/>
</dbReference>
<dbReference type="FunFam" id="2.170.130.10:FF:000008">
    <property type="entry name" value="SusC/RagA family TonB-linked outer membrane protein"/>
    <property type="match status" value="1"/>
</dbReference>
<dbReference type="NCBIfam" id="TIGR04056">
    <property type="entry name" value="OMP_RagA_SusC"/>
    <property type="match status" value="1"/>
</dbReference>
<dbReference type="Gene3D" id="2.60.40.1120">
    <property type="entry name" value="Carboxypeptidase-like, regulatory domain"/>
    <property type="match status" value="1"/>
</dbReference>
<evidence type="ECO:0000256" key="7">
    <source>
        <dbReference type="ARBA" id="ARBA00023237"/>
    </source>
</evidence>
<dbReference type="EMBL" id="QSGO01000007">
    <property type="protein sequence ID" value="RHB35024.1"/>
    <property type="molecule type" value="Genomic_DNA"/>
</dbReference>
<keyword evidence="3 8" id="KW-1134">Transmembrane beta strand</keyword>
<dbReference type="SUPFAM" id="SSF49464">
    <property type="entry name" value="Carboxypeptidase regulatory domain-like"/>
    <property type="match status" value="1"/>
</dbReference>
<protein>
    <submittedName>
        <fullName evidence="13">TonB-dependent receptor</fullName>
    </submittedName>
</protein>
<evidence type="ECO:0000259" key="11">
    <source>
        <dbReference type="Pfam" id="PF00593"/>
    </source>
</evidence>
<evidence type="ECO:0000313" key="14">
    <source>
        <dbReference type="Proteomes" id="UP000284379"/>
    </source>
</evidence>
<feature type="domain" description="TonB-dependent receptor-like beta-barrel" evidence="11">
    <location>
        <begin position="441"/>
        <end position="859"/>
    </location>
</feature>
<accession>A0A413VNH0</accession>
<evidence type="ECO:0000256" key="5">
    <source>
        <dbReference type="ARBA" id="ARBA00023077"/>
    </source>
</evidence>
<reference evidence="13 14" key="1">
    <citation type="submission" date="2018-08" db="EMBL/GenBank/DDBJ databases">
        <title>A genome reference for cultivated species of the human gut microbiota.</title>
        <authorList>
            <person name="Zou Y."/>
            <person name="Xue W."/>
            <person name="Luo G."/>
        </authorList>
    </citation>
    <scope>NUCLEOTIDE SEQUENCE [LARGE SCALE GENOMIC DNA]</scope>
    <source>
        <strain evidence="13 14">AM40-30BH</strain>
    </source>
</reference>
<dbReference type="InterPro" id="IPR000531">
    <property type="entry name" value="Beta-barrel_TonB"/>
</dbReference>
<name>A0A413VNH0_9BACE</name>
<gene>
    <name evidence="13" type="ORF">DW888_11260</name>
</gene>
<evidence type="ECO:0000313" key="13">
    <source>
        <dbReference type="EMBL" id="RHB35024.1"/>
    </source>
</evidence>
<dbReference type="InterPro" id="IPR012910">
    <property type="entry name" value="Plug_dom"/>
</dbReference>
<evidence type="ECO:0000256" key="6">
    <source>
        <dbReference type="ARBA" id="ARBA00023136"/>
    </source>
</evidence>
<proteinExistence type="inferred from homology"/>
<feature type="signal peptide" evidence="10">
    <location>
        <begin position="1"/>
        <end position="22"/>
    </location>
</feature>
<dbReference type="Gene3D" id="2.170.130.10">
    <property type="entry name" value="TonB-dependent receptor, plug domain"/>
    <property type="match status" value="1"/>
</dbReference>
<keyword evidence="6 8" id="KW-0472">Membrane</keyword>
<evidence type="ECO:0000259" key="12">
    <source>
        <dbReference type="Pfam" id="PF07715"/>
    </source>
</evidence>
<dbReference type="InterPro" id="IPR023996">
    <property type="entry name" value="TonB-dep_OMP_SusC/RagA"/>
</dbReference>
<dbReference type="InterPro" id="IPR008969">
    <property type="entry name" value="CarboxyPept-like_regulatory"/>
</dbReference>
<evidence type="ECO:0000256" key="3">
    <source>
        <dbReference type="ARBA" id="ARBA00022452"/>
    </source>
</evidence>
<sequence>MQRKTRCLFVVFLLLTNLVVYAQSITVTGKVVDSDGLEVIGANVTLKGAPGVGAITDLDGHYKLKSDNPSKDVLVFTFIGMDTQEVPVKGRSKIDVTLRASSVMLDEVVAIGYGGMARKDITGSVVSVDAEALSKVPVSDITQALAGRVSGVMVTQNEGEPGASISIRVRGGISITQSNEPLYIIDGFPSEDGLSSIDPADVESINILKDASSTAVYGARGANGVVVITTKTGSKNDNKFSISYDTYVGFSKLASKLDMLSTKEYVFLDYERRNFSDEDIDAGNINGFTNLYGDFADIGKNYANRKGVDWQEEVFGGTKVMQNHRISIAGGTKELRYNMSYAYFDEEGLMKASGSSKHNAKLKVDHKPNDRLTASGSISFDHTTVHGMGTSGDNYGFNKMGSILSYRPTADMLGDDQQLIDNDDPLYDDDQNAMQNPIISALSEHKKREQRTIQINGSLSYELLKGLTFKNTTGARFSTRRTETFYGALSATAKRSSINGTLQNNEQGSFSTSNTLTYAGKMKKHSYDVMLGQEYVARWSRWFSASASNFPNDDIGLNDMSLGATPGTPKSSYNDDDILLSFFGRVNYSYADKYLFSASMRADGSSKFGANNKWGYFPAVSAAWRVGEEAFVKNLNVFSDLKLRIGYGLAGNNRIGSYASLPIMGSNNNFYPNGEGITNGFASTQIPNKDLKWEANKTLNIGLDFGFFNQRLTISPEFYINRSSNLLLNTKIPTSSGFNTMLQNIGETENKGIDISITSVNIQTKDFQWITNLNLSHNVNKVIALNDQDSFLEEAKFGWNQNNYIVEVGKSLGRIYGWKTVGLYQVDDFNYDPATKKYTLKEGIPYNTNNTPQPGYWKFENVDDEGASKGVIDDNDRTVIGDANPILYGGMNNTFSYKGFDLSIFLNFSLGGDILNATKLANTLSGRTGNTTVLDIANSSNRWVTIGEDGKKITDPAALSRLNSGKTVACYSDMQDGDKFMHSWAIEDGSFLRINNISLGYTFPASMLKKTKVIKKLRLYLTANNIHTFTKYSGFDPEVSTMGNGITRGVDWGGYPRSRSFVCGGSITF</sequence>
<organism evidence="13 14">
    <name type="scientific">Bacteroides nordii</name>
    <dbReference type="NCBI Taxonomy" id="291645"/>
    <lineage>
        <taxon>Bacteria</taxon>
        <taxon>Pseudomonadati</taxon>
        <taxon>Bacteroidota</taxon>
        <taxon>Bacteroidia</taxon>
        <taxon>Bacteroidales</taxon>
        <taxon>Bacteroidaceae</taxon>
        <taxon>Bacteroides</taxon>
    </lineage>
</organism>
<keyword evidence="13" id="KW-0675">Receptor</keyword>
<feature type="chain" id="PRO_5018972319" evidence="10">
    <location>
        <begin position="23"/>
        <end position="1069"/>
    </location>
</feature>
<keyword evidence="10" id="KW-0732">Signal</keyword>
<evidence type="ECO:0000256" key="8">
    <source>
        <dbReference type="PROSITE-ProRule" id="PRU01360"/>
    </source>
</evidence>
<evidence type="ECO:0000256" key="9">
    <source>
        <dbReference type="RuleBase" id="RU003357"/>
    </source>
</evidence>
<dbReference type="Pfam" id="PF13715">
    <property type="entry name" value="CarbopepD_reg_2"/>
    <property type="match status" value="1"/>
</dbReference>
<dbReference type="Proteomes" id="UP000284379">
    <property type="component" value="Unassembled WGS sequence"/>
</dbReference>
<dbReference type="PROSITE" id="PS52016">
    <property type="entry name" value="TONB_DEPENDENT_REC_3"/>
    <property type="match status" value="1"/>
</dbReference>
<dbReference type="Pfam" id="PF00593">
    <property type="entry name" value="TonB_dep_Rec_b-barrel"/>
    <property type="match status" value="1"/>
</dbReference>
<dbReference type="Gene3D" id="2.40.170.20">
    <property type="entry name" value="TonB-dependent receptor, beta-barrel domain"/>
    <property type="match status" value="1"/>
</dbReference>
<evidence type="ECO:0000256" key="4">
    <source>
        <dbReference type="ARBA" id="ARBA00022692"/>
    </source>
</evidence>
<dbReference type="InterPro" id="IPR036942">
    <property type="entry name" value="Beta-barrel_TonB_sf"/>
</dbReference>
<keyword evidence="7 8" id="KW-0998">Cell outer membrane</keyword>
<evidence type="ECO:0000256" key="2">
    <source>
        <dbReference type="ARBA" id="ARBA00022448"/>
    </source>
</evidence>
<feature type="domain" description="TonB-dependent receptor plug" evidence="12">
    <location>
        <begin position="119"/>
        <end position="225"/>
    </location>
</feature>
<dbReference type="RefSeq" id="WP_122201566.1">
    <property type="nucleotide sequence ID" value="NZ_CABJFV010000007.1"/>
</dbReference>
<dbReference type="AlphaFoldDB" id="A0A413VNH0"/>
<keyword evidence="2 8" id="KW-0813">Transport</keyword>
<dbReference type="Pfam" id="PF07715">
    <property type="entry name" value="Plug"/>
    <property type="match status" value="1"/>
</dbReference>
<dbReference type="SUPFAM" id="SSF56935">
    <property type="entry name" value="Porins"/>
    <property type="match status" value="1"/>
</dbReference>
<dbReference type="InterPro" id="IPR023997">
    <property type="entry name" value="TonB-dep_OMP_SusC/RagA_CS"/>
</dbReference>
<evidence type="ECO:0000256" key="10">
    <source>
        <dbReference type="SAM" id="SignalP"/>
    </source>
</evidence>
<dbReference type="InterPro" id="IPR037066">
    <property type="entry name" value="Plug_dom_sf"/>
</dbReference>
<comment type="caution">
    <text evidence="13">The sequence shown here is derived from an EMBL/GenBank/DDBJ whole genome shotgun (WGS) entry which is preliminary data.</text>
</comment>
<keyword evidence="5 9" id="KW-0798">TonB box</keyword>
<evidence type="ECO:0000256" key="1">
    <source>
        <dbReference type="ARBA" id="ARBA00004571"/>
    </source>
</evidence>
<comment type="similarity">
    <text evidence="8 9">Belongs to the TonB-dependent receptor family.</text>
</comment>
<keyword evidence="4 8" id="KW-0812">Transmembrane</keyword>
<dbReference type="GO" id="GO:0009279">
    <property type="term" value="C:cell outer membrane"/>
    <property type="evidence" value="ECO:0007669"/>
    <property type="project" value="UniProtKB-SubCell"/>
</dbReference>
<comment type="subcellular location">
    <subcellularLocation>
        <location evidence="1 8">Cell outer membrane</location>
        <topology evidence="1 8">Multi-pass membrane protein</topology>
    </subcellularLocation>
</comment>
<dbReference type="NCBIfam" id="TIGR04057">
    <property type="entry name" value="SusC_RagA_signa"/>
    <property type="match status" value="1"/>
</dbReference>